<dbReference type="RefSeq" id="WP_133994569.1">
    <property type="nucleotide sequence ID" value="NZ_SODV01000001.1"/>
</dbReference>
<dbReference type="Gene3D" id="1.50.10.10">
    <property type="match status" value="1"/>
</dbReference>
<dbReference type="PANTHER" id="PTHR45679:SF6">
    <property type="entry name" value="ER DEGRADATION-ENHANCING ALPHA-MANNOSIDASE-LIKE PROTEIN 2"/>
    <property type="match status" value="1"/>
</dbReference>
<keyword evidence="4" id="KW-0325">Glycoprotein</keyword>
<evidence type="ECO:0000256" key="4">
    <source>
        <dbReference type="ARBA" id="ARBA00023180"/>
    </source>
</evidence>
<proteinExistence type="inferred from homology"/>
<evidence type="ECO:0000256" key="3">
    <source>
        <dbReference type="ARBA" id="ARBA00022824"/>
    </source>
</evidence>
<name>A0A4R8DU97_9BACT</name>
<dbReference type="PANTHER" id="PTHR45679">
    <property type="entry name" value="ER DEGRADATION-ENHANCING ALPHA-MANNOSIDASE-LIKE PROTEIN 2"/>
    <property type="match status" value="1"/>
</dbReference>
<dbReference type="PRINTS" id="PR00747">
    <property type="entry name" value="GLYHDRLASE47"/>
</dbReference>
<keyword evidence="5" id="KW-0732">Signal</keyword>
<comment type="similarity">
    <text evidence="2">Belongs to the glycosyl hydrolase 47 family.</text>
</comment>
<dbReference type="GO" id="GO:0005975">
    <property type="term" value="P:carbohydrate metabolic process"/>
    <property type="evidence" value="ECO:0007669"/>
    <property type="project" value="InterPro"/>
</dbReference>
<dbReference type="Proteomes" id="UP000294498">
    <property type="component" value="Unassembled WGS sequence"/>
</dbReference>
<reference evidence="6 7" key="1">
    <citation type="submission" date="2019-03" db="EMBL/GenBank/DDBJ databases">
        <title>Genomic Encyclopedia of Type Strains, Phase IV (KMG-IV): sequencing the most valuable type-strain genomes for metagenomic binning, comparative biology and taxonomic classification.</title>
        <authorList>
            <person name="Goeker M."/>
        </authorList>
    </citation>
    <scope>NUCLEOTIDE SEQUENCE [LARGE SCALE GENOMIC DNA]</scope>
    <source>
        <strain evidence="6 7">DSM 100059</strain>
    </source>
</reference>
<dbReference type="InterPro" id="IPR012341">
    <property type="entry name" value="6hp_glycosidase-like_sf"/>
</dbReference>
<evidence type="ECO:0000256" key="1">
    <source>
        <dbReference type="ARBA" id="ARBA00004240"/>
    </source>
</evidence>
<dbReference type="EMBL" id="SODV01000001">
    <property type="protein sequence ID" value="TDX01934.1"/>
    <property type="molecule type" value="Genomic_DNA"/>
</dbReference>
<dbReference type="InterPro" id="IPR001382">
    <property type="entry name" value="Glyco_hydro_47"/>
</dbReference>
<dbReference type="OrthoDB" id="1110235at2"/>
<feature type="signal peptide" evidence="5">
    <location>
        <begin position="1"/>
        <end position="18"/>
    </location>
</feature>
<dbReference type="GO" id="GO:0005509">
    <property type="term" value="F:calcium ion binding"/>
    <property type="evidence" value="ECO:0007669"/>
    <property type="project" value="InterPro"/>
</dbReference>
<gene>
    <name evidence="6" type="ORF">EDB95_2981</name>
</gene>
<dbReference type="SUPFAM" id="SSF48225">
    <property type="entry name" value="Seven-hairpin glycosidases"/>
    <property type="match status" value="1"/>
</dbReference>
<keyword evidence="7" id="KW-1185">Reference proteome</keyword>
<dbReference type="GO" id="GO:1904380">
    <property type="term" value="P:endoplasmic reticulum mannose trimming"/>
    <property type="evidence" value="ECO:0007669"/>
    <property type="project" value="InterPro"/>
</dbReference>
<keyword evidence="3" id="KW-0256">Endoplasmic reticulum</keyword>
<accession>A0A4R8DU97</accession>
<evidence type="ECO:0000313" key="7">
    <source>
        <dbReference type="Proteomes" id="UP000294498"/>
    </source>
</evidence>
<dbReference type="GO" id="GO:0016020">
    <property type="term" value="C:membrane"/>
    <property type="evidence" value="ECO:0007669"/>
    <property type="project" value="InterPro"/>
</dbReference>
<comment type="caution">
    <text evidence="6">The sequence shown here is derived from an EMBL/GenBank/DDBJ whole genome shotgun (WGS) entry which is preliminary data.</text>
</comment>
<dbReference type="GO" id="GO:0004571">
    <property type="term" value="F:mannosyl-oligosaccharide 1,2-alpha-mannosidase activity"/>
    <property type="evidence" value="ECO:0007669"/>
    <property type="project" value="InterPro"/>
</dbReference>
<protein>
    <submittedName>
        <fullName evidence="6">Mannosidase alpha-like ER degradation enhancer 2</fullName>
    </submittedName>
</protein>
<organism evidence="6 7">
    <name type="scientific">Dinghuibacter silviterrae</name>
    <dbReference type="NCBI Taxonomy" id="1539049"/>
    <lineage>
        <taxon>Bacteria</taxon>
        <taxon>Pseudomonadati</taxon>
        <taxon>Bacteroidota</taxon>
        <taxon>Chitinophagia</taxon>
        <taxon>Chitinophagales</taxon>
        <taxon>Chitinophagaceae</taxon>
        <taxon>Dinghuibacter</taxon>
    </lineage>
</organism>
<dbReference type="AlphaFoldDB" id="A0A4R8DU97"/>
<sequence length="461" mass="53436">MRYTYLLLTLLAALPAAAQYGTTNHPSGYTPDDVRREFIRSWDAYRKYAWGHDVLLPNTGGFSDWYKESLHISPIDAYSTMRVMGLNEQAAGVERYIIDSVSFDKDIFVKTFEVNIRILGGLLNMYQWTHDPAILARAKDFGDRELKAFQSPTGIPYYWVNLRTGAVKGTRVNVAEAGSYLFELGILSYYTRDPRYYQAGKKASRALFTRRSAIGLEGFDIDVETGQWLDTRSFIGACADSYFEYLYKGWRLFHDPELKTMWDTSIKAINRYIPEESDTSLWYGYVDMNTGAKVLPEVTLYDAFFPSILAMDGDLRRAEKLEATWYWLWNRYGLEPGGFNYHTSSITDPGYDLNPEIIESAYYLYTLTGKERYRKMGYTFYKDILQYCRTPIAFSSITDVRTKEQNNQLPTFFFAETMKYLYLLFGGNPAVNVKDYVFNTEAHPFKRADFVPEELRKRLGF</sequence>
<dbReference type="InterPro" id="IPR036026">
    <property type="entry name" value="Seven-hairpin_glycosidases"/>
</dbReference>
<dbReference type="Pfam" id="PF01532">
    <property type="entry name" value="Glyco_hydro_47"/>
    <property type="match status" value="1"/>
</dbReference>
<evidence type="ECO:0000256" key="5">
    <source>
        <dbReference type="SAM" id="SignalP"/>
    </source>
</evidence>
<evidence type="ECO:0000256" key="2">
    <source>
        <dbReference type="ARBA" id="ARBA00007658"/>
    </source>
</evidence>
<evidence type="ECO:0000313" key="6">
    <source>
        <dbReference type="EMBL" id="TDX01934.1"/>
    </source>
</evidence>
<feature type="chain" id="PRO_5020519420" evidence="5">
    <location>
        <begin position="19"/>
        <end position="461"/>
    </location>
</feature>
<dbReference type="InterPro" id="IPR044674">
    <property type="entry name" value="EDEM1/2/3"/>
</dbReference>
<comment type="subcellular location">
    <subcellularLocation>
        <location evidence="1">Endoplasmic reticulum</location>
    </subcellularLocation>
</comment>